<reference evidence="1" key="1">
    <citation type="submission" date="2018-08" db="EMBL/GenBank/DDBJ databases">
        <authorList>
            <person name="Rossello M."/>
        </authorList>
    </citation>
    <scope>NUCLEOTIDE SEQUENCE [LARGE SCALE GENOMIC DNA]</scope>
    <source>
        <strain evidence="1">cv. Chinese Spring</strain>
    </source>
</reference>
<reference evidence="1" key="2">
    <citation type="submission" date="2018-10" db="UniProtKB">
        <authorList>
            <consortium name="EnsemblPlants"/>
        </authorList>
    </citation>
    <scope>IDENTIFICATION</scope>
</reference>
<dbReference type="OMA" id="WVRKCRS"/>
<keyword evidence="2" id="KW-1185">Reference proteome</keyword>
<dbReference type="Gramene" id="TraesROB_scaffold_054539_01G000100.1">
    <property type="protein sequence ID" value="TraesROB_scaffold_054539_01G000100.1"/>
    <property type="gene ID" value="TraesROB_scaffold_054539_01G000100"/>
</dbReference>
<protein>
    <submittedName>
        <fullName evidence="1">Uncharacterized protein</fullName>
    </submittedName>
</protein>
<dbReference type="Gramene" id="TraesLDM6B03G03487140.1">
    <property type="protein sequence ID" value="TraesLDM6B03G03487140.1.CDS1"/>
    <property type="gene ID" value="TraesLDM6B03G03487140"/>
</dbReference>
<dbReference type="Gramene" id="TraesPARA_EIv1.0_2034360.1">
    <property type="protein sequence ID" value="TraesPARA_EIv1.0_2034360.1.CDS1"/>
    <property type="gene ID" value="TraesPARA_EIv1.0_2034360"/>
</dbReference>
<name>A0A3B6PH76_WHEAT</name>
<dbReference type="Gramene" id="TraesNOR6B03G03516380.1">
    <property type="protein sequence ID" value="TraesNOR6B03G03516380.1.CDS1"/>
    <property type="gene ID" value="TraesNOR6B03G03516380"/>
</dbReference>
<dbReference type="Proteomes" id="UP000019116">
    <property type="component" value="Chromosome 6B"/>
</dbReference>
<proteinExistence type="predicted"/>
<dbReference type="AlphaFoldDB" id="A0A3B6PH76"/>
<dbReference type="OrthoDB" id="10563417at2759"/>
<evidence type="ECO:0000313" key="2">
    <source>
        <dbReference type="Proteomes" id="UP000019116"/>
    </source>
</evidence>
<dbReference type="Gramene" id="TraesCS6B03G0390200.1">
    <property type="protein sequence ID" value="TraesCS6B03G0390200.1.CDS1"/>
    <property type="gene ID" value="TraesCS6B03G0390200"/>
</dbReference>
<dbReference type="Gramene" id="TraesCS6B02G154500.1">
    <property type="protein sequence ID" value="TraesCS6B02G154500.1.cds1"/>
    <property type="gene ID" value="TraesCS6B02G154500"/>
</dbReference>
<evidence type="ECO:0000313" key="1">
    <source>
        <dbReference type="EnsemblPlants" id="TraesCS6B02G154500.1.cds1"/>
    </source>
</evidence>
<sequence>MLNTERKCSLFNAARIAPMRLLFEKSSTCRFVRLHTDIGICPVRALKLKLRERRNFSWPISEGISPVNLLLLRSSTSAKAMGMRY</sequence>
<dbReference type="EnsemblPlants" id="TraesCS6B02G154500.1">
    <property type="protein sequence ID" value="TraesCS6B02G154500.1.cds1"/>
    <property type="gene ID" value="TraesCS6B02G154500"/>
</dbReference>
<organism evidence="1">
    <name type="scientific">Triticum aestivum</name>
    <name type="common">Wheat</name>
    <dbReference type="NCBI Taxonomy" id="4565"/>
    <lineage>
        <taxon>Eukaryota</taxon>
        <taxon>Viridiplantae</taxon>
        <taxon>Streptophyta</taxon>
        <taxon>Embryophyta</taxon>
        <taxon>Tracheophyta</taxon>
        <taxon>Spermatophyta</taxon>
        <taxon>Magnoliopsida</taxon>
        <taxon>Liliopsida</taxon>
        <taxon>Poales</taxon>
        <taxon>Poaceae</taxon>
        <taxon>BOP clade</taxon>
        <taxon>Pooideae</taxon>
        <taxon>Triticodae</taxon>
        <taxon>Triticeae</taxon>
        <taxon>Triticinae</taxon>
        <taxon>Triticum</taxon>
    </lineage>
</organism>
<dbReference type="Gramene" id="TraesRN6B0100376200.1">
    <property type="protein sequence ID" value="TraesRN6B0100376200.1"/>
    <property type="gene ID" value="TraesRN6B0100376200"/>
</dbReference>
<accession>A0A3B6PH76</accession>